<sequence>MNIDNFTGKAEAYAKGRPGYPKAAIETIVGLAPSDAVFADIGAGTGKFTEKLAEYGYSVFAVEPNGDMREQLAVTLSPFTNVKIMDGTAESTTIPDHSVDIITVAHALHWFHLEEFRTECRRIVKHGGWIIAIYNHDPGKELTDFCKQTVDAFFTNPTTWTFPNPIEYTRDNWIAYIASQDDSPLPTDSGYDAHITALNAAFNRDSVEGLLHYDKVTKVYCERVE</sequence>
<dbReference type="GO" id="GO:0008757">
    <property type="term" value="F:S-adenosylmethionine-dependent methyltransferase activity"/>
    <property type="evidence" value="ECO:0007669"/>
    <property type="project" value="InterPro"/>
</dbReference>
<dbReference type="PANTHER" id="PTHR44942">
    <property type="entry name" value="METHYLTRANSF_11 DOMAIN-CONTAINING PROTEIN"/>
    <property type="match status" value="1"/>
</dbReference>
<dbReference type="SUPFAM" id="SSF53335">
    <property type="entry name" value="S-adenosyl-L-methionine-dependent methyltransferases"/>
    <property type="match status" value="1"/>
</dbReference>
<evidence type="ECO:0000313" key="5">
    <source>
        <dbReference type="EMBL" id="BCN29043.1"/>
    </source>
</evidence>
<protein>
    <submittedName>
        <fullName evidence="5">Methyltransferase</fullName>
    </submittedName>
</protein>
<reference evidence="5 6" key="1">
    <citation type="submission" date="2020-11" db="EMBL/GenBank/DDBJ databases">
        <title>Draft genome sequencing of a Lachnospiraceae strain isolated from anoxic soil subjected to BSD treatment.</title>
        <authorList>
            <person name="Uek A."/>
            <person name="Tonouchi A."/>
        </authorList>
    </citation>
    <scope>NUCLEOTIDE SEQUENCE [LARGE SCALE GENOMIC DNA]</scope>
    <source>
        <strain evidence="5 6">TB5</strain>
    </source>
</reference>
<dbReference type="InterPro" id="IPR013216">
    <property type="entry name" value="Methyltransf_11"/>
</dbReference>
<accession>A0A7R7IB03</accession>
<organism evidence="5 6">
    <name type="scientific">Anaeromicropila herbilytica</name>
    <dbReference type="NCBI Taxonomy" id="2785025"/>
    <lineage>
        <taxon>Bacteria</taxon>
        <taxon>Bacillati</taxon>
        <taxon>Bacillota</taxon>
        <taxon>Clostridia</taxon>
        <taxon>Lachnospirales</taxon>
        <taxon>Lachnospiraceae</taxon>
        <taxon>Anaeromicropila</taxon>
    </lineage>
</organism>
<dbReference type="InterPro" id="IPR029063">
    <property type="entry name" value="SAM-dependent_MTases_sf"/>
</dbReference>
<dbReference type="GO" id="GO:0032259">
    <property type="term" value="P:methylation"/>
    <property type="evidence" value="ECO:0007669"/>
    <property type="project" value="UniProtKB-KW"/>
</dbReference>
<dbReference type="PANTHER" id="PTHR44942:SF4">
    <property type="entry name" value="METHYLTRANSFERASE TYPE 11 DOMAIN-CONTAINING PROTEIN"/>
    <property type="match status" value="1"/>
</dbReference>
<gene>
    <name evidence="5" type="ORF">bsdtb5_03380</name>
</gene>
<dbReference type="Proteomes" id="UP000595897">
    <property type="component" value="Chromosome"/>
</dbReference>
<dbReference type="KEGG" id="ahb:bsdtb5_03380"/>
<dbReference type="EMBL" id="AP024169">
    <property type="protein sequence ID" value="BCN29043.1"/>
    <property type="molecule type" value="Genomic_DNA"/>
</dbReference>
<keyword evidence="6" id="KW-1185">Reference proteome</keyword>
<dbReference type="RefSeq" id="WP_271714342.1">
    <property type="nucleotide sequence ID" value="NZ_AP024169.1"/>
</dbReference>
<keyword evidence="2 5" id="KW-0489">Methyltransferase</keyword>
<feature type="domain" description="Methyltransferase type 11" evidence="4">
    <location>
        <begin position="40"/>
        <end position="131"/>
    </location>
</feature>
<dbReference type="Gene3D" id="3.40.50.150">
    <property type="entry name" value="Vaccinia Virus protein VP39"/>
    <property type="match status" value="1"/>
</dbReference>
<name>A0A7R7IB03_9FIRM</name>
<comment type="similarity">
    <text evidence="1">Belongs to the methyltransferase superfamily.</text>
</comment>
<dbReference type="InterPro" id="IPR051052">
    <property type="entry name" value="Diverse_substrate_MTase"/>
</dbReference>
<evidence type="ECO:0000313" key="6">
    <source>
        <dbReference type="Proteomes" id="UP000595897"/>
    </source>
</evidence>
<dbReference type="Pfam" id="PF08241">
    <property type="entry name" value="Methyltransf_11"/>
    <property type="match status" value="1"/>
</dbReference>
<evidence type="ECO:0000259" key="4">
    <source>
        <dbReference type="Pfam" id="PF08241"/>
    </source>
</evidence>
<evidence type="ECO:0000256" key="1">
    <source>
        <dbReference type="ARBA" id="ARBA00008361"/>
    </source>
</evidence>
<dbReference type="CDD" id="cd02440">
    <property type="entry name" value="AdoMet_MTases"/>
    <property type="match status" value="1"/>
</dbReference>
<dbReference type="AlphaFoldDB" id="A0A7R7IB03"/>
<keyword evidence="3 5" id="KW-0808">Transferase</keyword>
<proteinExistence type="inferred from homology"/>
<evidence type="ECO:0000256" key="2">
    <source>
        <dbReference type="ARBA" id="ARBA00022603"/>
    </source>
</evidence>
<evidence type="ECO:0000256" key="3">
    <source>
        <dbReference type="ARBA" id="ARBA00022679"/>
    </source>
</evidence>